<dbReference type="EMBL" id="JAIPUX010003289">
    <property type="protein sequence ID" value="KAH0622449.1"/>
    <property type="molecule type" value="Genomic_DNA"/>
</dbReference>
<comment type="subcellular location">
    <subcellularLocation>
        <location evidence="1">Membrane</location>
        <topology evidence="1">Multi-pass membrane protein</topology>
    </subcellularLocation>
</comment>
<evidence type="ECO:0000256" key="2">
    <source>
        <dbReference type="ARBA" id="ARBA00009172"/>
    </source>
</evidence>
<reference evidence="8 9" key="1">
    <citation type="journal article" date="2022" name="Gigascience">
        <title>A chromosome-level genome assembly and annotation of the desert horned lizard, Phrynosoma platyrhinos, provides insight into chromosomal rearrangements among reptiles.</title>
        <authorList>
            <person name="Koochekian N."/>
            <person name="Ascanio A."/>
            <person name="Farleigh K."/>
            <person name="Card D.C."/>
            <person name="Schield D.R."/>
            <person name="Castoe T.A."/>
            <person name="Jezkova T."/>
        </authorList>
    </citation>
    <scope>NUCLEOTIDE SEQUENCE [LARGE SCALE GENOMIC DNA]</scope>
    <source>
        <strain evidence="8">NK-2021</strain>
    </source>
</reference>
<proteinExistence type="inferred from homology"/>
<comment type="caution">
    <text evidence="8">The sequence shown here is derived from an EMBL/GenBank/DDBJ whole genome shotgun (WGS) entry which is preliminary data.</text>
</comment>
<keyword evidence="9" id="KW-1185">Reference proteome</keyword>
<accession>A0ABQ7SYG1</accession>
<evidence type="ECO:0000313" key="9">
    <source>
        <dbReference type="Proteomes" id="UP000826234"/>
    </source>
</evidence>
<evidence type="ECO:0000256" key="7">
    <source>
        <dbReference type="SAM" id="Phobius"/>
    </source>
</evidence>
<feature type="transmembrane region" description="Helical" evidence="7">
    <location>
        <begin position="181"/>
        <end position="198"/>
    </location>
</feature>
<evidence type="ECO:0000313" key="8">
    <source>
        <dbReference type="EMBL" id="KAH0622449.1"/>
    </source>
</evidence>
<dbReference type="PANTHER" id="PTHR19444:SF13">
    <property type="entry name" value="PROTEIN UNC-93 HOMOLOG A"/>
    <property type="match status" value="1"/>
</dbReference>
<evidence type="ECO:0000256" key="1">
    <source>
        <dbReference type="ARBA" id="ARBA00004141"/>
    </source>
</evidence>
<dbReference type="InterPro" id="IPR051951">
    <property type="entry name" value="UNC-93_regulatory"/>
</dbReference>
<feature type="transmembrane region" description="Helical" evidence="7">
    <location>
        <begin position="44"/>
        <end position="67"/>
    </location>
</feature>
<dbReference type="InterPro" id="IPR010291">
    <property type="entry name" value="Ion_channel_UNC-93"/>
</dbReference>
<keyword evidence="5 7" id="KW-0472">Membrane</keyword>
<keyword evidence="3 7" id="KW-0812">Transmembrane</keyword>
<comment type="similarity">
    <text evidence="2">Belongs to the unc-93 family.</text>
</comment>
<sequence length="229" mass="25860">MNNFFHFFNGLVNISEVELACCGAEDCKNTTIDDTNTSKPTETLIYTLLGIYTASGILAVLLVAVFLDPVSSHQMEKEGKKKPSFWTTFLATFRHLKDRRQCLLIPLTMYSGFEQGFLAGDYTKDIEGDVEDVFIQKEESLYGVLFEKNKEAAFANYRLWESLGFVIAFGYSTFLRVSVKLYVVLAVLLVSMLLYETVEYLETKRSPGTVGLANQESVECQQNAKQSRL</sequence>
<keyword evidence="4 7" id="KW-1133">Transmembrane helix</keyword>
<dbReference type="Proteomes" id="UP000826234">
    <property type="component" value="Unassembled WGS sequence"/>
</dbReference>
<name>A0ABQ7SYG1_PHRPL</name>
<evidence type="ECO:0000256" key="6">
    <source>
        <dbReference type="ARBA" id="ARBA00040854"/>
    </source>
</evidence>
<evidence type="ECO:0000256" key="3">
    <source>
        <dbReference type="ARBA" id="ARBA00022692"/>
    </source>
</evidence>
<evidence type="ECO:0000256" key="5">
    <source>
        <dbReference type="ARBA" id="ARBA00023136"/>
    </source>
</evidence>
<evidence type="ECO:0000256" key="4">
    <source>
        <dbReference type="ARBA" id="ARBA00022989"/>
    </source>
</evidence>
<dbReference type="PANTHER" id="PTHR19444">
    <property type="entry name" value="UNC-93 RELATED"/>
    <property type="match status" value="1"/>
</dbReference>
<organism evidence="8 9">
    <name type="scientific">Phrynosoma platyrhinos</name>
    <name type="common">Desert horned lizard</name>
    <dbReference type="NCBI Taxonomy" id="52577"/>
    <lineage>
        <taxon>Eukaryota</taxon>
        <taxon>Metazoa</taxon>
        <taxon>Chordata</taxon>
        <taxon>Craniata</taxon>
        <taxon>Vertebrata</taxon>
        <taxon>Euteleostomi</taxon>
        <taxon>Lepidosauria</taxon>
        <taxon>Squamata</taxon>
        <taxon>Bifurcata</taxon>
        <taxon>Unidentata</taxon>
        <taxon>Episquamata</taxon>
        <taxon>Toxicofera</taxon>
        <taxon>Iguania</taxon>
        <taxon>Phrynosomatidae</taxon>
        <taxon>Phrynosomatinae</taxon>
        <taxon>Phrynosoma</taxon>
    </lineage>
</organism>
<protein>
    <recommendedName>
        <fullName evidence="6">Protein unc-93 homolog A</fullName>
    </recommendedName>
</protein>
<gene>
    <name evidence="8" type="ORF">JD844_024774</name>
</gene>
<dbReference type="Pfam" id="PF05978">
    <property type="entry name" value="UNC-93"/>
    <property type="match status" value="1"/>
</dbReference>